<dbReference type="PANTHER" id="PTHR47036:SF1">
    <property type="entry name" value="COBALT-FACTOR III C(17)-METHYLTRANSFERASE-RELATED"/>
    <property type="match status" value="1"/>
</dbReference>
<evidence type="ECO:0000256" key="6">
    <source>
        <dbReference type="ARBA" id="ARBA00023235"/>
    </source>
</evidence>
<keyword evidence="2" id="KW-0169">Cobalamin biosynthesis</keyword>
<sequence length="445" mass="48762">MQSQGKLYVIGIGPGSTELMTLKARKAIEESEYVVGYKTYIERISDLLEGKKVITTPMRKEIERVEIALNLARHYVVSLVSGGDPSVYGILPLVIEYAVKNNIDVNIEVIPGVTAMSAASALLGSPVSGDHAVLSLSDLLVPWSQIEKRLIYALKGDFVIAIYNPSSRKRKENLKKALKIIRKFRGDVWVGIVRNAFRDGEEVEIRRVSEIKEDEVDMNTILIVGNSETAVAGRIMYTPRGYSRKYSIQEKQKSRMGAETEEALKIATISEEILKSLHPEEGLKGDIIRRCIATTGDVSIRDVLRFKGDIYEGVRALKDDCRIIVDVHMVKAGLRRDSIAAVDFSSNDGGTKTASGLRNIRDLVEGSIVAIGNSPSAAIALYEIAQRYPPRFIVATPVGFVNAAESKEAIRSLEIPSITTEGTRGGSGICAAVVNCLIEHAERSD</sequence>
<dbReference type="InterPro" id="IPR006363">
    <property type="entry name" value="Cbl_synth_CobJ/CibH_dom"/>
</dbReference>
<comment type="pathway">
    <text evidence="1">Cofactor biosynthesis; adenosylcobalamin biosynthesis.</text>
</comment>
<feature type="domain" description="Tetrapyrrole methylase" evidence="7">
    <location>
        <begin position="6"/>
        <end position="211"/>
    </location>
</feature>
<dbReference type="InterPro" id="IPR000878">
    <property type="entry name" value="4pyrrol_Mease"/>
</dbReference>
<evidence type="ECO:0000256" key="1">
    <source>
        <dbReference type="ARBA" id="ARBA00004953"/>
    </source>
</evidence>
<dbReference type="SUPFAM" id="SSF53790">
    <property type="entry name" value="Tetrapyrrole methylase"/>
    <property type="match status" value="1"/>
</dbReference>
<evidence type="ECO:0000256" key="2">
    <source>
        <dbReference type="ARBA" id="ARBA00022573"/>
    </source>
</evidence>
<dbReference type="GO" id="GO:0016993">
    <property type="term" value="F:precorrin-8X methylmutase activity"/>
    <property type="evidence" value="ECO:0007669"/>
    <property type="project" value="InterPro"/>
</dbReference>
<dbReference type="Gene3D" id="3.30.950.10">
    <property type="entry name" value="Methyltransferase, Cobalt-precorrin-4 Transmethylase, Domain 2"/>
    <property type="match status" value="1"/>
</dbReference>
<dbReference type="NCBIfam" id="TIGR01466">
    <property type="entry name" value="cobJ_cbiH"/>
    <property type="match status" value="1"/>
</dbReference>
<dbReference type="InterPro" id="IPR035996">
    <property type="entry name" value="4pyrrol_Methylase_sf"/>
</dbReference>
<proteinExistence type="predicted"/>
<dbReference type="InterPro" id="IPR014422">
    <property type="entry name" value="Cbl_synth_bifunc_CbiH/CbiC"/>
</dbReference>
<dbReference type="GO" id="GO:0030789">
    <property type="term" value="F:precorrin-3B C17-methyltransferase activity"/>
    <property type="evidence" value="ECO:0007669"/>
    <property type="project" value="UniProtKB-EC"/>
</dbReference>
<gene>
    <name evidence="9" type="primary">cobJ</name>
    <name evidence="9" type="ORF">ENW66_00435</name>
</gene>
<dbReference type="EMBL" id="DTLB01000001">
    <property type="protein sequence ID" value="HFW31410.1"/>
    <property type="molecule type" value="Genomic_DNA"/>
</dbReference>
<dbReference type="InterPro" id="IPR014777">
    <property type="entry name" value="4pyrrole_Mease_sub1"/>
</dbReference>
<dbReference type="PIRSF" id="PIRSF004874">
    <property type="entry name" value="Prcrn_mtase_isom"/>
    <property type="match status" value="1"/>
</dbReference>
<dbReference type="Gene3D" id="3.40.50.10230">
    <property type="entry name" value="Cobalamin biosynthesis CobH/CbiC, precorrin-8X methylmutase"/>
    <property type="match status" value="1"/>
</dbReference>
<evidence type="ECO:0000256" key="4">
    <source>
        <dbReference type="ARBA" id="ARBA00022679"/>
    </source>
</evidence>
<name>A0A7C3MEQ5_ARCFL</name>
<dbReference type="CDD" id="cd11646">
    <property type="entry name" value="Precorrin_3B_C17_MT"/>
    <property type="match status" value="1"/>
</dbReference>
<dbReference type="InterPro" id="IPR014776">
    <property type="entry name" value="4pyrrole_Mease_sub2"/>
</dbReference>
<comment type="caution">
    <text evidence="9">The sequence shown here is derived from an EMBL/GenBank/DDBJ whole genome shotgun (WGS) entry which is preliminary data.</text>
</comment>
<reference evidence="9" key="1">
    <citation type="journal article" date="2020" name="mSystems">
        <title>Genome- and Community-Level Interaction Insights into Carbon Utilization and Element Cycling Functions of Hydrothermarchaeota in Hydrothermal Sediment.</title>
        <authorList>
            <person name="Zhou Z."/>
            <person name="Liu Y."/>
            <person name="Xu W."/>
            <person name="Pan J."/>
            <person name="Luo Z.H."/>
            <person name="Li M."/>
        </authorList>
    </citation>
    <scope>NUCLEOTIDE SEQUENCE [LARGE SCALE GENOMIC DNA]</scope>
    <source>
        <strain evidence="9">SpSt-87</strain>
    </source>
</reference>
<evidence type="ECO:0000313" key="9">
    <source>
        <dbReference type="EMBL" id="HFW31410.1"/>
    </source>
</evidence>
<feature type="domain" description="Cobalamin biosynthesis precorrin-8X methylmutase CobH/CbiC" evidence="8">
    <location>
        <begin position="267"/>
        <end position="439"/>
    </location>
</feature>
<keyword evidence="3 9" id="KW-0489">Methyltransferase</keyword>
<dbReference type="GO" id="GO:0032259">
    <property type="term" value="P:methylation"/>
    <property type="evidence" value="ECO:0007669"/>
    <property type="project" value="UniProtKB-KW"/>
</dbReference>
<keyword evidence="4 9" id="KW-0808">Transferase</keyword>
<dbReference type="Pfam" id="PF02570">
    <property type="entry name" value="CbiC"/>
    <property type="match status" value="1"/>
</dbReference>
<protein>
    <submittedName>
        <fullName evidence="9">Precorrin-3B C(17)-methyltransferase</fullName>
        <ecNumber evidence="9">2.1.1.131</ecNumber>
    </submittedName>
</protein>
<dbReference type="InterPro" id="IPR051810">
    <property type="entry name" value="Precorrin_MeTrfase"/>
</dbReference>
<keyword evidence="6" id="KW-0413">Isomerase</keyword>
<dbReference type="GO" id="GO:0009236">
    <property type="term" value="P:cobalamin biosynthetic process"/>
    <property type="evidence" value="ECO:0007669"/>
    <property type="project" value="UniProtKB-UniPathway"/>
</dbReference>
<dbReference type="Pfam" id="PF00590">
    <property type="entry name" value="TP_methylase"/>
    <property type="match status" value="1"/>
</dbReference>
<keyword evidence="5" id="KW-0949">S-adenosyl-L-methionine</keyword>
<evidence type="ECO:0000256" key="3">
    <source>
        <dbReference type="ARBA" id="ARBA00022603"/>
    </source>
</evidence>
<evidence type="ECO:0000256" key="5">
    <source>
        <dbReference type="ARBA" id="ARBA00022691"/>
    </source>
</evidence>
<dbReference type="UniPathway" id="UPA00148"/>
<accession>A0A7C3MEQ5</accession>
<evidence type="ECO:0000259" key="8">
    <source>
        <dbReference type="Pfam" id="PF02570"/>
    </source>
</evidence>
<dbReference type="InterPro" id="IPR003722">
    <property type="entry name" value="Cbl_synth_CobH/CbiC"/>
</dbReference>
<dbReference type="Gene3D" id="3.40.1010.10">
    <property type="entry name" value="Cobalt-precorrin-4 Transmethylase, Domain 1"/>
    <property type="match status" value="1"/>
</dbReference>
<dbReference type="InterPro" id="IPR036588">
    <property type="entry name" value="CobH/CbiC_sf"/>
</dbReference>
<dbReference type="EC" id="2.1.1.131" evidence="9"/>
<dbReference type="PANTHER" id="PTHR47036">
    <property type="entry name" value="COBALT-FACTOR III C(17)-METHYLTRANSFERASE-RELATED"/>
    <property type="match status" value="1"/>
</dbReference>
<dbReference type="SUPFAM" id="SSF63965">
    <property type="entry name" value="Precorrin-8X methylmutase CbiC/CobH"/>
    <property type="match status" value="1"/>
</dbReference>
<dbReference type="AlphaFoldDB" id="A0A7C3MEQ5"/>
<evidence type="ECO:0000259" key="7">
    <source>
        <dbReference type="Pfam" id="PF00590"/>
    </source>
</evidence>
<organism evidence="9">
    <name type="scientific">Archaeoglobus fulgidus</name>
    <dbReference type="NCBI Taxonomy" id="2234"/>
    <lineage>
        <taxon>Archaea</taxon>
        <taxon>Methanobacteriati</taxon>
        <taxon>Methanobacteriota</taxon>
        <taxon>Archaeoglobi</taxon>
        <taxon>Archaeoglobales</taxon>
        <taxon>Archaeoglobaceae</taxon>
        <taxon>Archaeoglobus</taxon>
    </lineage>
</organism>